<gene>
    <name evidence="2" type="ORF">N7E60_08825</name>
</gene>
<name>A0ABY7L9A8_9GAMM</name>
<protein>
    <recommendedName>
        <fullName evidence="1">Type VI secretion system effector TseH-like domain-containing protein</fullName>
    </recommendedName>
</protein>
<organism evidence="2 3">
    <name type="scientific">Salinivibrio proteolyticus</name>
    <dbReference type="NCBI Taxonomy" id="334715"/>
    <lineage>
        <taxon>Bacteria</taxon>
        <taxon>Pseudomonadati</taxon>
        <taxon>Pseudomonadota</taxon>
        <taxon>Gammaproteobacteria</taxon>
        <taxon>Vibrionales</taxon>
        <taxon>Vibrionaceae</taxon>
        <taxon>Salinivibrio</taxon>
    </lineage>
</organism>
<dbReference type="EMBL" id="CP114584">
    <property type="protein sequence ID" value="WBA13834.1"/>
    <property type="molecule type" value="Genomic_DNA"/>
</dbReference>
<dbReference type="Proteomes" id="UP001164676">
    <property type="component" value="Chromosome"/>
</dbReference>
<feature type="domain" description="Type VI secretion system effector TseH-like" evidence="1">
    <location>
        <begin position="27"/>
        <end position="180"/>
    </location>
</feature>
<dbReference type="Pfam" id="PF25218">
    <property type="entry name" value="TseH"/>
    <property type="match status" value="1"/>
</dbReference>
<dbReference type="RefSeq" id="WP_269597210.1">
    <property type="nucleotide sequence ID" value="NZ_CP114584.1"/>
</dbReference>
<reference evidence="2" key="1">
    <citation type="submission" date="2022-09" db="EMBL/GenBank/DDBJ databases">
        <authorList>
            <person name="Li Z.-J."/>
        </authorList>
    </citation>
    <scope>NUCLEOTIDE SEQUENCE</scope>
    <source>
        <strain evidence="2">TGB10</strain>
    </source>
</reference>
<keyword evidence="3" id="KW-1185">Reference proteome</keyword>
<evidence type="ECO:0000313" key="2">
    <source>
        <dbReference type="EMBL" id="WBA13834.1"/>
    </source>
</evidence>
<evidence type="ECO:0000259" key="1">
    <source>
        <dbReference type="Pfam" id="PF25218"/>
    </source>
</evidence>
<evidence type="ECO:0000313" key="3">
    <source>
        <dbReference type="Proteomes" id="UP001164676"/>
    </source>
</evidence>
<accession>A0ABY7L9A8</accession>
<dbReference type="InterPro" id="IPR057382">
    <property type="entry name" value="TseH"/>
</dbReference>
<proteinExistence type="predicted"/>
<sequence length="223" mass="25089">MTDTLSATPVDDTTPYEVYISGNEDFLIPIVFPDYDVQVVGEQSFEVFGYKISTPKIKAPYLGHAGVILINGETGLTRYYEYGRYPNPNSDIPGNVRKIDVSDVVIKNGLITESSLKRLLREVSGRAGDRSRISGVVLRGDFFSEADDWLRTIRAQNNSPDKIEYDVDSHNCMTFTIDLADHLGLDTSWRPPVVVPSAYIEQFQLSQIDLDYDYETDTLEVSE</sequence>